<dbReference type="EMBL" id="JAAAUQ010000952">
    <property type="protein sequence ID" value="KAF9145518.1"/>
    <property type="molecule type" value="Genomic_DNA"/>
</dbReference>
<dbReference type="AlphaFoldDB" id="A0A9P5RVG2"/>
<evidence type="ECO:0000313" key="3">
    <source>
        <dbReference type="Proteomes" id="UP000748756"/>
    </source>
</evidence>
<dbReference type="Proteomes" id="UP000748756">
    <property type="component" value="Unassembled WGS sequence"/>
</dbReference>
<keyword evidence="1" id="KW-0812">Transmembrane</keyword>
<feature type="transmembrane region" description="Helical" evidence="1">
    <location>
        <begin position="113"/>
        <end position="135"/>
    </location>
</feature>
<gene>
    <name evidence="2" type="ORF">BG015_011877</name>
</gene>
<accession>A0A9P5RVG2</accession>
<protein>
    <recommendedName>
        <fullName evidence="4">Transmembrane protein</fullName>
    </recommendedName>
</protein>
<organism evidence="2 3">
    <name type="scientific">Linnemannia schmuckeri</name>
    <dbReference type="NCBI Taxonomy" id="64567"/>
    <lineage>
        <taxon>Eukaryota</taxon>
        <taxon>Fungi</taxon>
        <taxon>Fungi incertae sedis</taxon>
        <taxon>Mucoromycota</taxon>
        <taxon>Mortierellomycotina</taxon>
        <taxon>Mortierellomycetes</taxon>
        <taxon>Mortierellales</taxon>
        <taxon>Mortierellaceae</taxon>
        <taxon>Linnemannia</taxon>
    </lineage>
</organism>
<feature type="transmembrane region" description="Helical" evidence="1">
    <location>
        <begin position="12"/>
        <end position="32"/>
    </location>
</feature>
<evidence type="ECO:0008006" key="4">
    <source>
        <dbReference type="Google" id="ProtNLM"/>
    </source>
</evidence>
<reference evidence="2" key="1">
    <citation type="journal article" date="2020" name="Fungal Divers.">
        <title>Resolving the Mortierellaceae phylogeny through synthesis of multi-gene phylogenetics and phylogenomics.</title>
        <authorList>
            <person name="Vandepol N."/>
            <person name="Liber J."/>
            <person name="Desiro A."/>
            <person name="Na H."/>
            <person name="Kennedy M."/>
            <person name="Barry K."/>
            <person name="Grigoriev I.V."/>
            <person name="Miller A.N."/>
            <person name="O'Donnell K."/>
            <person name="Stajich J.E."/>
            <person name="Bonito G."/>
        </authorList>
    </citation>
    <scope>NUCLEOTIDE SEQUENCE</scope>
    <source>
        <strain evidence="2">NRRL 6426</strain>
    </source>
</reference>
<comment type="caution">
    <text evidence="2">The sequence shown here is derived from an EMBL/GenBank/DDBJ whole genome shotgun (WGS) entry which is preliminary data.</text>
</comment>
<evidence type="ECO:0000313" key="2">
    <source>
        <dbReference type="EMBL" id="KAF9145518.1"/>
    </source>
</evidence>
<feature type="transmembrane region" description="Helical" evidence="1">
    <location>
        <begin position="74"/>
        <end position="93"/>
    </location>
</feature>
<evidence type="ECO:0000256" key="1">
    <source>
        <dbReference type="SAM" id="Phobius"/>
    </source>
</evidence>
<sequence>MVAPNTLRQFRKFMIFFSFINMVLMSIVFAMVTEQTAAAIDFMGVLIILSAVIFFLAYIYSVSGRTSKNADSNLASRSIALLIPAGLLLWYGIRGSSLFFGVYSDCGDDSECHLVASNFIFATLTGCLAIIEMILTCSVSPSQA</sequence>
<keyword evidence="3" id="KW-1185">Reference proteome</keyword>
<feature type="transmembrane region" description="Helical" evidence="1">
    <location>
        <begin position="38"/>
        <end position="62"/>
    </location>
</feature>
<keyword evidence="1" id="KW-1133">Transmembrane helix</keyword>
<keyword evidence="1" id="KW-0472">Membrane</keyword>
<proteinExistence type="predicted"/>
<dbReference type="OrthoDB" id="10539420at2759"/>
<name>A0A9P5RVG2_9FUNG</name>